<gene>
    <name evidence="2" type="ORF">A6X21_03315</name>
</gene>
<dbReference type="RefSeq" id="WP_068846185.1">
    <property type="nucleotide sequence ID" value="NZ_LYDR01000039.1"/>
</dbReference>
<comment type="caution">
    <text evidence="2">The sequence shown here is derived from an EMBL/GenBank/DDBJ whole genome shotgun (WGS) entry which is preliminary data.</text>
</comment>
<feature type="signal peptide" evidence="1">
    <location>
        <begin position="1"/>
        <end position="24"/>
    </location>
</feature>
<sequence>MPLCSRRFAMLSFGLLVLSLGCGAGEDLPPLAPVDGRVTLNGQGVEGAQVLFSPVKGPTSLGTTDANGAFTLTVSGGKQPGAVVGTHTVKVAMPMQVDPKAPIGTSPESQGPVYLPPVNYTFPEGIRVDEGTNNVELSLEKAKKQVG</sequence>
<evidence type="ECO:0000313" key="2">
    <source>
        <dbReference type="EMBL" id="ODA34713.1"/>
    </source>
</evidence>
<accession>A0A1C3EN81</accession>
<dbReference type="Proteomes" id="UP000094828">
    <property type="component" value="Unassembled WGS sequence"/>
</dbReference>
<dbReference type="InterPro" id="IPR008969">
    <property type="entry name" value="CarboxyPept-like_regulatory"/>
</dbReference>
<feature type="chain" id="PRO_5008673295" description="Carboxypeptidase regulatory-like domain-containing protein" evidence="1">
    <location>
        <begin position="25"/>
        <end position="147"/>
    </location>
</feature>
<organism evidence="2 3">
    <name type="scientific">Planctopirus hydrillae</name>
    <dbReference type="NCBI Taxonomy" id="1841610"/>
    <lineage>
        <taxon>Bacteria</taxon>
        <taxon>Pseudomonadati</taxon>
        <taxon>Planctomycetota</taxon>
        <taxon>Planctomycetia</taxon>
        <taxon>Planctomycetales</taxon>
        <taxon>Planctomycetaceae</taxon>
        <taxon>Planctopirus</taxon>
    </lineage>
</organism>
<evidence type="ECO:0000313" key="3">
    <source>
        <dbReference type="Proteomes" id="UP000094828"/>
    </source>
</evidence>
<proteinExistence type="predicted"/>
<keyword evidence="3" id="KW-1185">Reference proteome</keyword>
<dbReference type="AlphaFoldDB" id="A0A1C3EN81"/>
<name>A0A1C3EN81_9PLAN</name>
<protein>
    <recommendedName>
        <fullName evidence="4">Carboxypeptidase regulatory-like domain-containing protein</fullName>
    </recommendedName>
</protein>
<dbReference type="SUPFAM" id="SSF49464">
    <property type="entry name" value="Carboxypeptidase regulatory domain-like"/>
    <property type="match status" value="1"/>
</dbReference>
<evidence type="ECO:0000256" key="1">
    <source>
        <dbReference type="SAM" id="SignalP"/>
    </source>
</evidence>
<dbReference type="OrthoDB" id="285058at2"/>
<keyword evidence="1" id="KW-0732">Signal</keyword>
<dbReference type="EMBL" id="LYDR01000039">
    <property type="protein sequence ID" value="ODA34713.1"/>
    <property type="molecule type" value="Genomic_DNA"/>
</dbReference>
<reference evidence="2 3" key="1">
    <citation type="submission" date="2016-05" db="EMBL/GenBank/DDBJ databases">
        <title>Genomic and physiological characterization of Planctopirus sp. isolated from fresh water lake.</title>
        <authorList>
            <person name="Subhash Y."/>
            <person name="Ramana C."/>
        </authorList>
    </citation>
    <scope>NUCLEOTIDE SEQUENCE [LARGE SCALE GENOMIC DNA]</scope>
    <source>
        <strain evidence="2 3">JC280</strain>
    </source>
</reference>
<dbReference type="PROSITE" id="PS51257">
    <property type="entry name" value="PROKAR_LIPOPROTEIN"/>
    <property type="match status" value="1"/>
</dbReference>
<evidence type="ECO:0008006" key="4">
    <source>
        <dbReference type="Google" id="ProtNLM"/>
    </source>
</evidence>